<dbReference type="RefSeq" id="WP_136841455.1">
    <property type="nucleotide sequence ID" value="NZ_SUPL01000002.1"/>
</dbReference>
<comment type="caution">
    <text evidence="2">The sequence shown here is derived from an EMBL/GenBank/DDBJ whole genome shotgun (WGS) entry which is preliminary data.</text>
</comment>
<name>A0A4V5LQY7_9FLAO</name>
<evidence type="ECO:0000256" key="1">
    <source>
        <dbReference type="SAM" id="SignalP"/>
    </source>
</evidence>
<protein>
    <submittedName>
        <fullName evidence="2">Uncharacterized protein</fullName>
    </submittedName>
</protein>
<gene>
    <name evidence="2" type="ORF">E5167_04470</name>
</gene>
<reference evidence="2 3" key="1">
    <citation type="submission" date="2019-04" db="EMBL/GenBank/DDBJ databases">
        <title>Lacinutrix sp. nov., isolated from marine water.</title>
        <authorList>
            <person name="Kim W."/>
        </authorList>
    </citation>
    <scope>NUCLEOTIDE SEQUENCE [LARGE SCALE GENOMIC DNA]</scope>
    <source>
        <strain evidence="2 3">CAU 1491</strain>
    </source>
</reference>
<accession>A0A4V5LQY7</accession>
<feature type="chain" id="PRO_5020240405" evidence="1">
    <location>
        <begin position="21"/>
        <end position="149"/>
    </location>
</feature>
<feature type="signal peptide" evidence="1">
    <location>
        <begin position="1"/>
        <end position="20"/>
    </location>
</feature>
<proteinExistence type="predicted"/>
<dbReference type="EMBL" id="SUPL01000002">
    <property type="protein sequence ID" value="TJY37209.1"/>
    <property type="molecule type" value="Genomic_DNA"/>
</dbReference>
<keyword evidence="3" id="KW-1185">Reference proteome</keyword>
<dbReference type="OrthoDB" id="1203055at2"/>
<organism evidence="2 3">
    <name type="scientific">Pontimicrobium aquaticum</name>
    <dbReference type="NCBI Taxonomy" id="2565367"/>
    <lineage>
        <taxon>Bacteria</taxon>
        <taxon>Pseudomonadati</taxon>
        <taxon>Bacteroidota</taxon>
        <taxon>Flavobacteriia</taxon>
        <taxon>Flavobacteriales</taxon>
        <taxon>Flavobacteriaceae</taxon>
        <taxon>Pontimicrobium</taxon>
    </lineage>
</organism>
<evidence type="ECO:0000313" key="3">
    <source>
        <dbReference type="Proteomes" id="UP000307657"/>
    </source>
</evidence>
<sequence>MRKFKILMLVAMCSLGSSFAQERDKQTKEEKLSYYEQRAKEDAKFEQELKAKTEKESAEFWENQKQYEEDLKKRDRKAYRAYIKGKRDAYAEHYAHCGTHCHHSDYYHHHVSFYYYGYNNNHYYNSYPRRNAINTRIKIGTPRVRLGIF</sequence>
<evidence type="ECO:0000313" key="2">
    <source>
        <dbReference type="EMBL" id="TJY37209.1"/>
    </source>
</evidence>
<dbReference type="Proteomes" id="UP000307657">
    <property type="component" value="Unassembled WGS sequence"/>
</dbReference>
<keyword evidence="1" id="KW-0732">Signal</keyword>
<dbReference type="AlphaFoldDB" id="A0A4V5LQY7"/>